<dbReference type="OrthoDB" id="9451547at2759"/>
<keyword evidence="1" id="KW-0472">Membrane</keyword>
<feature type="transmembrane region" description="Helical" evidence="1">
    <location>
        <begin position="185"/>
        <end position="207"/>
    </location>
</feature>
<dbReference type="Proteomes" id="UP000284842">
    <property type="component" value="Unassembled WGS sequence"/>
</dbReference>
<feature type="transmembrane region" description="Helical" evidence="1">
    <location>
        <begin position="345"/>
        <end position="365"/>
    </location>
</feature>
<evidence type="ECO:0000313" key="2">
    <source>
        <dbReference type="EMBL" id="PPR01409.1"/>
    </source>
</evidence>
<feature type="transmembrane region" description="Helical" evidence="1">
    <location>
        <begin position="475"/>
        <end position="493"/>
    </location>
</feature>
<gene>
    <name evidence="2" type="ORF">CVT24_006247</name>
</gene>
<dbReference type="STRING" id="181874.A0A409YEG1"/>
<evidence type="ECO:0000313" key="3">
    <source>
        <dbReference type="Proteomes" id="UP000284842"/>
    </source>
</evidence>
<comment type="caution">
    <text evidence="2">The sequence shown here is derived from an EMBL/GenBank/DDBJ whole genome shotgun (WGS) entry which is preliminary data.</text>
</comment>
<evidence type="ECO:0000256" key="1">
    <source>
        <dbReference type="SAM" id="Phobius"/>
    </source>
</evidence>
<dbReference type="PANTHER" id="PTHR35043:SF7">
    <property type="entry name" value="TRANSCRIPTION FACTOR DOMAIN-CONTAINING PROTEIN"/>
    <property type="match status" value="1"/>
</dbReference>
<proteinExistence type="predicted"/>
<keyword evidence="3" id="KW-1185">Reference proteome</keyword>
<feature type="transmembrane region" description="Helical" evidence="1">
    <location>
        <begin position="434"/>
        <end position="455"/>
    </location>
</feature>
<dbReference type="InParanoid" id="A0A409YEG1"/>
<dbReference type="AlphaFoldDB" id="A0A409YEG1"/>
<feature type="transmembrane region" description="Helical" evidence="1">
    <location>
        <begin position="213"/>
        <end position="230"/>
    </location>
</feature>
<protein>
    <submittedName>
        <fullName evidence="2">Uncharacterized protein</fullName>
    </submittedName>
</protein>
<feature type="transmembrane region" description="Helical" evidence="1">
    <location>
        <begin position="401"/>
        <end position="422"/>
    </location>
</feature>
<keyword evidence="1" id="KW-1133">Transmembrane helix</keyword>
<accession>A0A409YEG1</accession>
<keyword evidence="1" id="KW-0812">Transmembrane</keyword>
<dbReference type="EMBL" id="NHTK01001251">
    <property type="protein sequence ID" value="PPR01409.1"/>
    <property type="molecule type" value="Genomic_DNA"/>
</dbReference>
<reference evidence="2 3" key="1">
    <citation type="journal article" date="2018" name="Evol. Lett.">
        <title>Horizontal gene cluster transfer increased hallucinogenic mushroom diversity.</title>
        <authorList>
            <person name="Reynolds H.T."/>
            <person name="Vijayakumar V."/>
            <person name="Gluck-Thaler E."/>
            <person name="Korotkin H.B."/>
            <person name="Matheny P.B."/>
            <person name="Slot J.C."/>
        </authorList>
    </citation>
    <scope>NUCLEOTIDE SEQUENCE [LARGE SCALE GENOMIC DNA]</scope>
    <source>
        <strain evidence="2 3">2629</strain>
    </source>
</reference>
<feature type="transmembrane region" description="Helical" evidence="1">
    <location>
        <begin position="27"/>
        <end position="46"/>
    </location>
</feature>
<sequence length="526" mass="59572">MASVATTMALQFSLDSRDTGDTVCNRTLWSIAWSCFLTMFTCTWVAIHMNAASENEASKVVVFRRIGFMIAMFLVPEMVICWALRQSLLATYYAKRYESKSDNRLLSNCLISNEAPENPSGIPWEKTHGFFLIMGGFSYYDENQELKVLHAKEIERLYNNGSIEWPRATGKQIRDRSKNDPISKYIVLGQTIWFCLQVIARLATNLVVTELEISTFAFAILNLIVYRLWWDKPFDVRTHIVVPGKNSPDIRYKSTKPDSSHELISEDDIDPLPLKSYLCQKLKSTKETLGRCFSAIGTFVCGCCSKSEPEKTKNVVSRKIQPWPYLKHKFGGVWKQICSASKDDLADIVFLYLSLLHGLFGSPFVTHNVEKGYKPPEKAPDVYDTPGARARHPLCGWLFRFPLQLVVVSLIGSIFGGVHLIAWNITFITVAEKWLWRACSLALIVPPFLFLIYSIVKTTVNVGSLGHLNWFTEWLVKWLSLLFMLLCASSYMIGRGIIAILPIVALRNAPPGAFANITWTSLIPHI</sequence>
<dbReference type="PANTHER" id="PTHR35043">
    <property type="entry name" value="TRANSCRIPTION FACTOR DOMAIN-CONTAINING PROTEIN"/>
    <property type="match status" value="1"/>
</dbReference>
<feature type="transmembrane region" description="Helical" evidence="1">
    <location>
        <begin position="66"/>
        <end position="84"/>
    </location>
</feature>
<organism evidence="2 3">
    <name type="scientific">Panaeolus cyanescens</name>
    <dbReference type="NCBI Taxonomy" id="181874"/>
    <lineage>
        <taxon>Eukaryota</taxon>
        <taxon>Fungi</taxon>
        <taxon>Dikarya</taxon>
        <taxon>Basidiomycota</taxon>
        <taxon>Agaricomycotina</taxon>
        <taxon>Agaricomycetes</taxon>
        <taxon>Agaricomycetidae</taxon>
        <taxon>Agaricales</taxon>
        <taxon>Agaricineae</taxon>
        <taxon>Galeropsidaceae</taxon>
        <taxon>Panaeolus</taxon>
    </lineage>
</organism>
<name>A0A409YEG1_9AGAR</name>